<protein>
    <submittedName>
        <fullName evidence="4">Meiosis-specific prospore membrane protein</fullName>
    </submittedName>
</protein>
<evidence type="ECO:0000256" key="3">
    <source>
        <dbReference type="SAM" id="SignalP"/>
    </source>
</evidence>
<sequence>MFFPKRLIVWAVLLVLSLSQFLLYLPTTTCTTSKGLRLCAPQFTITVIGGSNTANEFIASVREFLRLISYLTIDMGWSNELTDPSVYEDENLVDTFQPDKVFELNYFGFCKRSNRSKIYCTSNENYGMDVLEVLVRDVGIQLGNISTTRSNETKKFGDSLVLTYRLALTSIRDFLKHDKHSGNALSKALIGSPDPNAKDQSPTKNYLKGVNLAYILMVFNGMVFYLAVLEIIVGFLSICVVSAFGGALSVGKRHRLFPILLKFSSSILVTLSTLTLLCNVIYLIALKTLEPDDVSVVELDRSLPHTTGWELLQVNVGSGFIVGLARYAIQWVLLLLAFLAANHYKAKSKKSDKCTEDESIPTSPDSMEK</sequence>
<feature type="compositionally biased region" description="Polar residues" evidence="1">
    <location>
        <begin position="360"/>
        <end position="369"/>
    </location>
</feature>
<feature type="signal peptide" evidence="3">
    <location>
        <begin position="1"/>
        <end position="19"/>
    </location>
</feature>
<feature type="region of interest" description="Disordered" evidence="1">
    <location>
        <begin position="349"/>
        <end position="369"/>
    </location>
</feature>
<keyword evidence="2" id="KW-0812">Transmembrane</keyword>
<name>A0A6C1EEC2_SACPS</name>
<keyword evidence="2" id="KW-1133">Transmembrane helix</keyword>
<feature type="transmembrane region" description="Helical" evidence="2">
    <location>
        <begin position="320"/>
        <end position="341"/>
    </location>
</feature>
<keyword evidence="3" id="KW-0732">Signal</keyword>
<feature type="transmembrane region" description="Helical" evidence="2">
    <location>
        <begin position="222"/>
        <end position="248"/>
    </location>
</feature>
<feature type="transmembrane region" description="Helical" evidence="2">
    <location>
        <begin position="260"/>
        <end position="285"/>
    </location>
</feature>
<evidence type="ECO:0000313" key="4">
    <source>
        <dbReference type="EMBL" id="QID87087.1"/>
    </source>
</evidence>
<organism evidence="4 5">
    <name type="scientific">Saccharomyces pastorianus</name>
    <name type="common">Lager yeast</name>
    <name type="synonym">Saccharomyces cerevisiae x Saccharomyces eubayanus</name>
    <dbReference type="NCBI Taxonomy" id="27292"/>
    <lineage>
        <taxon>Eukaryota</taxon>
        <taxon>Fungi</taxon>
        <taxon>Dikarya</taxon>
        <taxon>Ascomycota</taxon>
        <taxon>Saccharomycotina</taxon>
        <taxon>Saccharomycetes</taxon>
        <taxon>Saccharomycetales</taxon>
        <taxon>Saccharomycetaceae</taxon>
        <taxon>Saccharomyces</taxon>
    </lineage>
</organism>
<keyword evidence="2" id="KW-0472">Membrane</keyword>
<dbReference type="EMBL" id="CP049010">
    <property type="protein sequence ID" value="QID87087.1"/>
    <property type="molecule type" value="Genomic_DNA"/>
</dbReference>
<gene>
    <name evidence="4" type="primary">SMA2_3</name>
    <name evidence="4" type="ORF">GRS66_009744</name>
</gene>
<evidence type="ECO:0000313" key="5">
    <source>
        <dbReference type="Proteomes" id="UP000501346"/>
    </source>
</evidence>
<evidence type="ECO:0000256" key="1">
    <source>
        <dbReference type="SAM" id="MobiDB-lite"/>
    </source>
</evidence>
<keyword evidence="5" id="KW-1185">Reference proteome</keyword>
<evidence type="ECO:0000256" key="2">
    <source>
        <dbReference type="SAM" id="Phobius"/>
    </source>
</evidence>
<feature type="chain" id="PRO_5025617162" evidence="3">
    <location>
        <begin position="20"/>
        <end position="369"/>
    </location>
</feature>
<dbReference type="AlphaFoldDB" id="A0A6C1EEC2"/>
<proteinExistence type="predicted"/>
<dbReference type="Proteomes" id="UP000501346">
    <property type="component" value="Chromosome SeXIII-ScXIII"/>
</dbReference>
<reference evidence="4 5" key="1">
    <citation type="journal article" date="2019" name="BMC Genomics">
        <title>Chromosome level assembly and comparative genome analysis confirm lager-brewing yeasts originated from a single hybridization.</title>
        <authorList>
            <person name="Salazar A.N."/>
            <person name="Gorter de Vries A.R."/>
            <person name="van den Broek M."/>
            <person name="Brouwers N."/>
            <person name="de la Torre Cortes P."/>
            <person name="Kuijpers N.G.A."/>
            <person name="Daran J.G."/>
            <person name="Abeel T."/>
        </authorList>
    </citation>
    <scope>NUCLEOTIDE SEQUENCE [LARGE SCALE GENOMIC DNA]</scope>
    <source>
        <strain evidence="4 5">CBS 1483</strain>
    </source>
</reference>
<dbReference type="OrthoDB" id="4073891at2759"/>
<accession>A0A6C1EEC2</accession>